<dbReference type="AlphaFoldDB" id="A0A193QGS3"/>
<proteinExistence type="predicted"/>
<gene>
    <name evidence="1" type="ORF">SGGMMB4_01425</name>
</gene>
<dbReference type="Gene3D" id="3.20.20.10">
    <property type="entry name" value="Alanine racemase"/>
    <property type="match status" value="1"/>
</dbReference>
<dbReference type="Proteomes" id="UP000245838">
    <property type="component" value="Chromosome sggmmb4_Chromosome"/>
</dbReference>
<dbReference type="InterPro" id="IPR029066">
    <property type="entry name" value="PLP-binding_barrel"/>
</dbReference>
<organism evidence="1 2">
    <name type="scientific">Sodalis glossinidius (strain morsitans)</name>
    <dbReference type="NCBI Taxonomy" id="343509"/>
    <lineage>
        <taxon>Bacteria</taxon>
        <taxon>Pseudomonadati</taxon>
        <taxon>Pseudomonadota</taxon>
        <taxon>Gammaproteobacteria</taxon>
        <taxon>Enterobacterales</taxon>
        <taxon>Bruguierivoracaceae</taxon>
        <taxon>Sodalis</taxon>
    </lineage>
</organism>
<sequence length="105" mass="11292">MRYHDVAGAAHQAAIMHRPDDRPVNLLLEDVCLPAVAVKSQSLENNITWMQRYVDARGVSLAPHGKTTMTPWIFRRQIALGAMAIGVGSAPGRPASPCAAARAGY</sequence>
<name>A0A193QGS3_SODGM</name>
<dbReference type="EMBL" id="LN854557">
    <property type="protein sequence ID" value="CRL44356.1"/>
    <property type="molecule type" value="Genomic_DNA"/>
</dbReference>
<accession>A0A193QGS3</accession>
<evidence type="ECO:0000313" key="1">
    <source>
        <dbReference type="EMBL" id="CRL44356.1"/>
    </source>
</evidence>
<reference evidence="1 2" key="1">
    <citation type="submission" date="2015-05" db="EMBL/GenBank/DDBJ databases">
        <authorList>
            <person name="Goodhead I."/>
        </authorList>
    </citation>
    <scope>NUCLEOTIDE SEQUENCE [LARGE SCALE GENOMIC DNA]</scope>
    <source>
        <strain evidence="2">morsitans</strain>
    </source>
</reference>
<evidence type="ECO:0008006" key="3">
    <source>
        <dbReference type="Google" id="ProtNLM"/>
    </source>
</evidence>
<protein>
    <recommendedName>
        <fullName evidence="3">D-threonine aldolase</fullName>
    </recommendedName>
</protein>
<evidence type="ECO:0000313" key="2">
    <source>
        <dbReference type="Proteomes" id="UP000245838"/>
    </source>
</evidence>